<sequence>MKKKWIEDINKLEKLADEAGGYVVNINELKKDKKESKKFIAIRKYCIANKKNYQDLNESDFKKIGIHPKK</sequence>
<protein>
    <submittedName>
        <fullName evidence="1">Uncharacterized protein</fullName>
    </submittedName>
</protein>
<evidence type="ECO:0000313" key="2">
    <source>
        <dbReference type="Proteomes" id="UP000595897"/>
    </source>
</evidence>
<proteinExistence type="predicted"/>
<reference evidence="1 2" key="1">
    <citation type="submission" date="2020-11" db="EMBL/GenBank/DDBJ databases">
        <title>Draft genome sequencing of a Lachnospiraceae strain isolated from anoxic soil subjected to BSD treatment.</title>
        <authorList>
            <person name="Uek A."/>
            <person name="Tonouchi A."/>
        </authorList>
    </citation>
    <scope>NUCLEOTIDE SEQUENCE [LARGE SCALE GENOMIC DNA]</scope>
    <source>
        <strain evidence="1 2">TB5</strain>
    </source>
</reference>
<name>A0A7R7IC74_9FIRM</name>
<dbReference type="KEGG" id="ahb:bsdtb5_15870"/>
<organism evidence="1 2">
    <name type="scientific">Anaeromicropila herbilytica</name>
    <dbReference type="NCBI Taxonomy" id="2785025"/>
    <lineage>
        <taxon>Bacteria</taxon>
        <taxon>Bacillati</taxon>
        <taxon>Bacillota</taxon>
        <taxon>Clostridia</taxon>
        <taxon>Lachnospirales</taxon>
        <taxon>Lachnospiraceae</taxon>
        <taxon>Anaeromicropila</taxon>
    </lineage>
</organism>
<dbReference type="Proteomes" id="UP000595897">
    <property type="component" value="Chromosome"/>
</dbReference>
<gene>
    <name evidence="1" type="ORF">bsdtb5_15870</name>
</gene>
<dbReference type="EMBL" id="AP024169">
    <property type="protein sequence ID" value="BCN30292.1"/>
    <property type="molecule type" value="Genomic_DNA"/>
</dbReference>
<keyword evidence="2" id="KW-1185">Reference proteome</keyword>
<accession>A0A7R7IC74</accession>
<dbReference type="AlphaFoldDB" id="A0A7R7IC74"/>
<evidence type="ECO:0000313" key="1">
    <source>
        <dbReference type="EMBL" id="BCN30292.1"/>
    </source>
</evidence>
<dbReference type="RefSeq" id="WP_271715525.1">
    <property type="nucleotide sequence ID" value="NZ_AP024169.1"/>
</dbReference>